<organism evidence="2 3">
    <name type="scientific">Blastomyces percursus</name>
    <dbReference type="NCBI Taxonomy" id="1658174"/>
    <lineage>
        <taxon>Eukaryota</taxon>
        <taxon>Fungi</taxon>
        <taxon>Dikarya</taxon>
        <taxon>Ascomycota</taxon>
        <taxon>Pezizomycotina</taxon>
        <taxon>Eurotiomycetes</taxon>
        <taxon>Eurotiomycetidae</taxon>
        <taxon>Onygenales</taxon>
        <taxon>Ajellomycetaceae</taxon>
        <taxon>Blastomyces</taxon>
    </lineage>
</organism>
<dbReference type="VEuPathDB" id="FungiDB:ACJ73_03893"/>
<evidence type="ECO:0000256" key="1">
    <source>
        <dbReference type="SAM" id="MobiDB-lite"/>
    </source>
</evidence>
<proteinExistence type="predicted"/>
<evidence type="ECO:0000313" key="2">
    <source>
        <dbReference type="EMBL" id="OJD24738.1"/>
    </source>
</evidence>
<sequence length="280" mass="30511">MRDVFRFSPISAASVNSQISSQSPVQEAYSPNKCQRLSRGGQETGPPGPRRSGVVREALEVAPVETGNEVSPVAGLQVTRVHRGWPPEELPPDAAGRQLRVRDLIQVDFGRALEFETSLGRQTSPDVGEPKVPSRRCVLVHPDQSRDEGAEEGGNRIDVPGAVTSEGVSVHVQYITVSSIPNSSIVPFHMAELRDQDGSSSVEPDRVSRAGTTASHGVVRSSWLYRKRMQGPAKDLVLGEASKSGTSLQDTFIVRLESPWETFLRVYACRCGRIGMTLRK</sequence>
<reference evidence="2 3" key="1">
    <citation type="submission" date="2015-08" db="EMBL/GenBank/DDBJ databases">
        <title>Emmonsia species relationships and genome sequence.</title>
        <authorList>
            <person name="Cuomo C.A."/>
            <person name="Schwartz I.S."/>
            <person name="Kenyon C."/>
            <person name="De Hoog G.S."/>
            <person name="Govender N.P."/>
            <person name="Botha A."/>
            <person name="Moreno L."/>
            <person name="De Vries M."/>
            <person name="Munoz J.F."/>
            <person name="Stielow J.B."/>
        </authorList>
    </citation>
    <scope>NUCLEOTIDE SEQUENCE [LARGE SCALE GENOMIC DNA]</scope>
    <source>
        <strain evidence="2 3">EI222</strain>
    </source>
</reference>
<gene>
    <name evidence="2" type="ORF">ACJ73_03893</name>
</gene>
<accession>A0A1J9Q9J6</accession>
<feature type="compositionally biased region" description="Polar residues" evidence="1">
    <location>
        <begin position="13"/>
        <end position="25"/>
    </location>
</feature>
<comment type="caution">
    <text evidence="2">The sequence shown here is derived from an EMBL/GenBank/DDBJ whole genome shotgun (WGS) entry which is preliminary data.</text>
</comment>
<dbReference type="STRING" id="1658174.A0A1J9Q9J6"/>
<protein>
    <submittedName>
        <fullName evidence="2">Uncharacterized protein</fullName>
    </submittedName>
</protein>
<keyword evidence="3" id="KW-1185">Reference proteome</keyword>
<dbReference type="EMBL" id="LGTZ01000499">
    <property type="protein sequence ID" value="OJD24738.1"/>
    <property type="molecule type" value="Genomic_DNA"/>
</dbReference>
<name>A0A1J9Q9J6_9EURO</name>
<dbReference type="AlphaFoldDB" id="A0A1J9Q9J6"/>
<feature type="region of interest" description="Disordered" evidence="1">
    <location>
        <begin position="13"/>
        <end position="54"/>
    </location>
</feature>
<evidence type="ECO:0000313" key="3">
    <source>
        <dbReference type="Proteomes" id="UP000242791"/>
    </source>
</evidence>
<dbReference type="Proteomes" id="UP000242791">
    <property type="component" value="Unassembled WGS sequence"/>
</dbReference>